<feature type="transmembrane region" description="Helical" evidence="5">
    <location>
        <begin position="29"/>
        <end position="51"/>
    </location>
</feature>
<feature type="transmembrane region" description="Helical" evidence="5">
    <location>
        <begin position="117"/>
        <end position="139"/>
    </location>
</feature>
<keyword evidence="8" id="KW-1185">Reference proteome</keyword>
<dbReference type="GO" id="GO:0008519">
    <property type="term" value="F:ammonium channel activity"/>
    <property type="evidence" value="ECO:0007669"/>
    <property type="project" value="InterPro"/>
</dbReference>
<dbReference type="AlphaFoldDB" id="A0A7W6K5T2"/>
<proteinExistence type="predicted"/>
<dbReference type="Pfam" id="PF00909">
    <property type="entry name" value="Ammonium_transp"/>
    <property type="match status" value="1"/>
</dbReference>
<sequence length="447" mass="47318">MTETTVDVAAKLEALEKSLSLAHTLNAEIFYWWCTALMVAIHAGFLAYEMGASRSKNALASGIKNLLAFAFLIPAFYFVGWWIYLAFPTGLTISEAASAGLPWSQNMGPNVADQASGIFYAAFTLFAATTASIMSGACIERIRLSGFTILAVICGAFVWNLGAAWGWHPQGWLVTSFGFHDVAAAGAVHMIAGFFTLGVLLNLGPRIGRYSADGKVNEITGHSMPMSLIGLMLIVMGFFGFLGGCIIYTAEGWTTIYNTPANLSAFGFNTLMSVGGGMIGAYLVTRDPFWMMSGALIGVIASGSGLDLYYPGLAFLNSFAAGCVIPKLNDIVIRKFKIDDAVGAIAVHGFTGIWGILAVGVLASGYPNMEGPAISFTGQFASMVVYAVLGFVPGYAASYVLKAFGLLRASPDAELVGLDKTEVPAMAYPESHIPAFAQNEPHVSPAE</sequence>
<evidence type="ECO:0000256" key="3">
    <source>
        <dbReference type="ARBA" id="ARBA00022989"/>
    </source>
</evidence>
<dbReference type="PANTHER" id="PTHR11730">
    <property type="entry name" value="AMMONIUM TRANSPORTER"/>
    <property type="match status" value="1"/>
</dbReference>
<dbReference type="Gene3D" id="1.10.3430.10">
    <property type="entry name" value="Ammonium transporter AmtB like domains"/>
    <property type="match status" value="1"/>
</dbReference>
<name>A0A7W6K5T2_9HYPH</name>
<dbReference type="RefSeq" id="WP_183795278.1">
    <property type="nucleotide sequence ID" value="NZ_JACIDU010000025.1"/>
</dbReference>
<evidence type="ECO:0000256" key="2">
    <source>
        <dbReference type="ARBA" id="ARBA00022692"/>
    </source>
</evidence>
<feature type="transmembrane region" description="Helical" evidence="5">
    <location>
        <begin position="187"/>
        <end position="205"/>
    </location>
</feature>
<evidence type="ECO:0000313" key="8">
    <source>
        <dbReference type="Proteomes" id="UP000584824"/>
    </source>
</evidence>
<comment type="subcellular location">
    <subcellularLocation>
        <location evidence="1">Membrane</location>
        <topology evidence="1">Multi-pass membrane protein</topology>
    </subcellularLocation>
</comment>
<evidence type="ECO:0000256" key="4">
    <source>
        <dbReference type="ARBA" id="ARBA00023136"/>
    </source>
</evidence>
<feature type="transmembrane region" description="Helical" evidence="5">
    <location>
        <begin position="146"/>
        <end position="167"/>
    </location>
</feature>
<keyword evidence="3 5" id="KW-1133">Transmembrane helix</keyword>
<protein>
    <submittedName>
        <fullName evidence="7">Ammonia channel protein AmtB</fullName>
    </submittedName>
</protein>
<dbReference type="SUPFAM" id="SSF111352">
    <property type="entry name" value="Ammonium transporter"/>
    <property type="match status" value="1"/>
</dbReference>
<feature type="transmembrane region" description="Helical" evidence="5">
    <location>
        <begin position="63"/>
        <end position="84"/>
    </location>
</feature>
<evidence type="ECO:0000259" key="6">
    <source>
        <dbReference type="Pfam" id="PF00909"/>
    </source>
</evidence>
<evidence type="ECO:0000256" key="5">
    <source>
        <dbReference type="SAM" id="Phobius"/>
    </source>
</evidence>
<dbReference type="InterPro" id="IPR024041">
    <property type="entry name" value="NH4_transpt_AmtB-like_dom"/>
</dbReference>
<evidence type="ECO:0000256" key="1">
    <source>
        <dbReference type="ARBA" id="ARBA00004141"/>
    </source>
</evidence>
<dbReference type="EMBL" id="JACIDU010000025">
    <property type="protein sequence ID" value="MBB4105627.1"/>
    <property type="molecule type" value="Genomic_DNA"/>
</dbReference>
<feature type="transmembrane region" description="Helical" evidence="5">
    <location>
        <begin position="383"/>
        <end position="401"/>
    </location>
</feature>
<dbReference type="GO" id="GO:0005886">
    <property type="term" value="C:plasma membrane"/>
    <property type="evidence" value="ECO:0007669"/>
    <property type="project" value="TreeGrafter"/>
</dbReference>
<feature type="transmembrane region" description="Helical" evidence="5">
    <location>
        <begin position="341"/>
        <end position="363"/>
    </location>
</feature>
<keyword evidence="2 5" id="KW-0812">Transmembrane</keyword>
<dbReference type="GO" id="GO:0097272">
    <property type="term" value="P:ammonium homeostasis"/>
    <property type="evidence" value="ECO:0007669"/>
    <property type="project" value="TreeGrafter"/>
</dbReference>
<feature type="transmembrane region" description="Helical" evidence="5">
    <location>
        <begin position="226"/>
        <end position="250"/>
    </location>
</feature>
<reference evidence="7 8" key="1">
    <citation type="submission" date="2020-08" db="EMBL/GenBank/DDBJ databases">
        <title>Genomic Encyclopedia of Type Strains, Phase IV (KMG-IV): sequencing the most valuable type-strain genomes for metagenomic binning, comparative biology and taxonomic classification.</title>
        <authorList>
            <person name="Goeker M."/>
        </authorList>
    </citation>
    <scope>NUCLEOTIDE SEQUENCE [LARGE SCALE GENOMIC DNA]</scope>
    <source>
        <strain evidence="7 8">DSM 26385</strain>
    </source>
</reference>
<dbReference type="InterPro" id="IPR029020">
    <property type="entry name" value="Ammonium/urea_transptr"/>
</dbReference>
<feature type="transmembrane region" description="Helical" evidence="5">
    <location>
        <begin position="262"/>
        <end position="284"/>
    </location>
</feature>
<gene>
    <name evidence="7" type="ORF">GGQ66_004214</name>
</gene>
<feature type="domain" description="Ammonium transporter AmtB-like" evidence="6">
    <location>
        <begin position="30"/>
        <end position="428"/>
    </location>
</feature>
<accession>A0A7W6K5T2</accession>
<organism evidence="7 8">
    <name type="scientific">Allorhizobium borbori</name>
    <dbReference type="NCBI Taxonomy" id="485907"/>
    <lineage>
        <taxon>Bacteria</taxon>
        <taxon>Pseudomonadati</taxon>
        <taxon>Pseudomonadota</taxon>
        <taxon>Alphaproteobacteria</taxon>
        <taxon>Hyphomicrobiales</taxon>
        <taxon>Rhizobiaceae</taxon>
        <taxon>Rhizobium/Agrobacterium group</taxon>
        <taxon>Allorhizobium</taxon>
    </lineage>
</organism>
<comment type="caution">
    <text evidence="7">The sequence shown here is derived from an EMBL/GenBank/DDBJ whole genome shotgun (WGS) entry which is preliminary data.</text>
</comment>
<dbReference type="PANTHER" id="PTHR11730:SF60">
    <property type="entry name" value="RH50, ISOFORM D"/>
    <property type="match status" value="1"/>
</dbReference>
<evidence type="ECO:0000313" key="7">
    <source>
        <dbReference type="EMBL" id="MBB4105627.1"/>
    </source>
</evidence>
<dbReference type="Proteomes" id="UP000584824">
    <property type="component" value="Unassembled WGS sequence"/>
</dbReference>
<keyword evidence="4 5" id="KW-0472">Membrane</keyword>